<dbReference type="RefSeq" id="WP_209704352.1">
    <property type="nucleotide sequence ID" value="NZ_JAFIDA010000001.1"/>
</dbReference>
<evidence type="ECO:0000313" key="2">
    <source>
        <dbReference type="EMBL" id="MBP1325307.1"/>
    </source>
</evidence>
<organism evidence="2 3">
    <name type="scientific">Leucobacter exalbidus</name>
    <dbReference type="NCBI Taxonomy" id="662960"/>
    <lineage>
        <taxon>Bacteria</taxon>
        <taxon>Bacillati</taxon>
        <taxon>Actinomycetota</taxon>
        <taxon>Actinomycetes</taxon>
        <taxon>Micrococcales</taxon>
        <taxon>Microbacteriaceae</taxon>
        <taxon>Leucobacter</taxon>
    </lineage>
</organism>
<comment type="caution">
    <text evidence="2">The sequence shown here is derived from an EMBL/GenBank/DDBJ whole genome shotgun (WGS) entry which is preliminary data.</text>
</comment>
<accession>A0A940T2P9</accession>
<proteinExistence type="predicted"/>
<name>A0A940T2P9_9MICO</name>
<dbReference type="Proteomes" id="UP000675163">
    <property type="component" value="Unassembled WGS sequence"/>
</dbReference>
<feature type="region of interest" description="Disordered" evidence="1">
    <location>
        <begin position="193"/>
        <end position="217"/>
    </location>
</feature>
<gene>
    <name evidence="2" type="ORF">JOF28_000539</name>
</gene>
<evidence type="ECO:0000313" key="3">
    <source>
        <dbReference type="Proteomes" id="UP000675163"/>
    </source>
</evidence>
<keyword evidence="3" id="KW-1185">Reference proteome</keyword>
<dbReference type="AlphaFoldDB" id="A0A940T2P9"/>
<protein>
    <submittedName>
        <fullName evidence="2">Uncharacterized protein</fullName>
    </submittedName>
</protein>
<evidence type="ECO:0000256" key="1">
    <source>
        <dbReference type="SAM" id="MobiDB-lite"/>
    </source>
</evidence>
<dbReference type="EMBL" id="JAFIDA010000001">
    <property type="protein sequence ID" value="MBP1325307.1"/>
    <property type="molecule type" value="Genomic_DNA"/>
</dbReference>
<reference evidence="2" key="1">
    <citation type="submission" date="2021-02" db="EMBL/GenBank/DDBJ databases">
        <title>Sequencing the genomes of 1000 actinobacteria strains.</title>
        <authorList>
            <person name="Klenk H.-P."/>
        </authorList>
    </citation>
    <scope>NUCLEOTIDE SEQUENCE</scope>
    <source>
        <strain evidence="2">DSM 22850</strain>
    </source>
</reference>
<sequence length="217" mass="24310">MTSSHFQWQVVSWSRFDKEPPALSRGTIKLGDETLEVHEPLDPAWEMKHLRRGAEIHDERRGLTYRATLNPETLELDHLEIVPRGPFTKPNGEYGDFERLRSIPLERIHSVVRAHVISERGAGSQVTVFTLPGGLADDGDGSMRKPPPSEQIAKLMRPVTEGGLGLDRRGVAAHYGRNQRTVDRWITRARQELPGLMPPARGINSRKNPGAPAPDQQ</sequence>